<dbReference type="OrthoDB" id="3638270at2"/>
<reference evidence="3 4" key="1">
    <citation type="submission" date="2019-06" db="EMBL/GenBank/DDBJ databases">
        <title>Streptomyces sporangiiformans sp. nov., a novel actinomycete isolated from soil in Mount Song.</title>
        <authorList>
            <person name="Han L."/>
        </authorList>
    </citation>
    <scope>NUCLEOTIDE SEQUENCE [LARGE SCALE GENOMIC DNA]</scope>
    <source>
        <strain evidence="3 4">NEAU-SSA 1</strain>
    </source>
</reference>
<evidence type="ECO:0000313" key="3">
    <source>
        <dbReference type="EMBL" id="TPQ18655.1"/>
    </source>
</evidence>
<gene>
    <name evidence="3" type="ORF">FGD71_030275</name>
</gene>
<name>A0A505DA94_9ACTN</name>
<dbReference type="InterPro" id="IPR004291">
    <property type="entry name" value="Transposase_IS66_central"/>
</dbReference>
<organism evidence="3 4">
    <name type="scientific">Streptomyces sporangiiformans</name>
    <dbReference type="NCBI Taxonomy" id="2315329"/>
    <lineage>
        <taxon>Bacteria</taxon>
        <taxon>Bacillati</taxon>
        <taxon>Actinomycetota</taxon>
        <taxon>Actinomycetes</taxon>
        <taxon>Kitasatosporales</taxon>
        <taxon>Streptomycetaceae</taxon>
        <taxon>Streptomyces</taxon>
    </lineage>
</organism>
<feature type="compositionally biased region" description="Polar residues" evidence="1">
    <location>
        <begin position="116"/>
        <end position="130"/>
    </location>
</feature>
<dbReference type="Proteomes" id="UP000317378">
    <property type="component" value="Unassembled WGS sequence"/>
</dbReference>
<feature type="domain" description="Transposase IS66 central" evidence="2">
    <location>
        <begin position="34"/>
        <end position="83"/>
    </location>
</feature>
<dbReference type="Pfam" id="PF03050">
    <property type="entry name" value="DDE_Tnp_IS66"/>
    <property type="match status" value="1"/>
</dbReference>
<comment type="caution">
    <text evidence="3">The sequence shown here is derived from an EMBL/GenBank/DDBJ whole genome shotgun (WGS) entry which is preliminary data.</text>
</comment>
<dbReference type="EMBL" id="VCHX02000173">
    <property type="protein sequence ID" value="TPQ18655.1"/>
    <property type="molecule type" value="Genomic_DNA"/>
</dbReference>
<accession>A0A505DA94</accession>
<evidence type="ECO:0000259" key="2">
    <source>
        <dbReference type="Pfam" id="PF03050"/>
    </source>
</evidence>
<protein>
    <submittedName>
        <fullName evidence="3">Transposase</fullName>
    </submittedName>
</protein>
<dbReference type="AlphaFoldDB" id="A0A505DA94"/>
<evidence type="ECO:0000256" key="1">
    <source>
        <dbReference type="SAM" id="MobiDB-lite"/>
    </source>
</evidence>
<feature type="region of interest" description="Disordered" evidence="1">
    <location>
        <begin position="101"/>
        <end position="130"/>
    </location>
</feature>
<keyword evidence="4" id="KW-1185">Reference proteome</keyword>
<proteinExistence type="predicted"/>
<evidence type="ECO:0000313" key="4">
    <source>
        <dbReference type="Proteomes" id="UP000317378"/>
    </source>
</evidence>
<sequence length="153" mass="16663">MPVCGDVRRDCWGTSPCRRSAPDRPRHAEENFTRSADSIDASGVLHHLAGVLVRDGYDGYTHLHHVLHAWCGVHLLRDCAASTTPTPRTSCGPAPWPTPFGQPTASQVRPAPSAGATHSTPMNSTPSTNQDHLLGFLRGVQLRRRDFSETFTA</sequence>